<accession>V2UNE9</accession>
<organism evidence="2 3">
    <name type="scientific">Acinetobacter brisouii CIP 110357</name>
    <dbReference type="NCBI Taxonomy" id="1341683"/>
    <lineage>
        <taxon>Bacteria</taxon>
        <taxon>Pseudomonadati</taxon>
        <taxon>Pseudomonadota</taxon>
        <taxon>Gammaproteobacteria</taxon>
        <taxon>Moraxellales</taxon>
        <taxon>Moraxellaceae</taxon>
        <taxon>Acinetobacter</taxon>
    </lineage>
</organism>
<protein>
    <recommendedName>
        <fullName evidence="1">AB hydrolase-1 domain-containing protein</fullName>
    </recommendedName>
</protein>
<feature type="domain" description="AB hydrolase-1" evidence="1">
    <location>
        <begin position="48"/>
        <end position="226"/>
    </location>
</feature>
<evidence type="ECO:0000259" key="1">
    <source>
        <dbReference type="Pfam" id="PF12697"/>
    </source>
</evidence>
<evidence type="ECO:0000313" key="3">
    <source>
        <dbReference type="Proteomes" id="UP000018418"/>
    </source>
</evidence>
<dbReference type="OrthoDB" id="9780744at2"/>
<dbReference type="EMBL" id="AYEU01000006">
    <property type="protein sequence ID" value="ESK51512.1"/>
    <property type="molecule type" value="Genomic_DNA"/>
</dbReference>
<dbReference type="HOGENOM" id="CLU_020336_12_2_6"/>
<proteinExistence type="predicted"/>
<evidence type="ECO:0000313" key="2">
    <source>
        <dbReference type="EMBL" id="ESK51512.1"/>
    </source>
</evidence>
<dbReference type="InterPro" id="IPR029058">
    <property type="entry name" value="AB_hydrolase_fold"/>
</dbReference>
<dbReference type="InterPro" id="IPR000073">
    <property type="entry name" value="AB_hydrolase_1"/>
</dbReference>
<keyword evidence="3" id="KW-1185">Reference proteome</keyword>
<sequence>MPKKILLITGWSVGTAPLMPLQQALQQVGHRVELADIFDWFDPTQKQQMLACIADVDVVIGWSLGGQLALLLVDAYQQLTGQQKTLINLASNPCFVAQENWSCAMPETEFTQFFQAFQQNPQATLKRFYLNICRGDAQAKQHWLTLQNTANPPENELLLQGLILLQDLNLVDKWLQYANSACFIFTEQDAVVPYQIVQKVPDFSAKAAHITMLPELSHAFPVTHPVLAAEQICQFLTEASFA</sequence>
<dbReference type="PATRIC" id="fig|1341683.3.peg.2014"/>
<dbReference type="Pfam" id="PF12697">
    <property type="entry name" value="Abhydrolase_6"/>
    <property type="match status" value="1"/>
</dbReference>
<dbReference type="Proteomes" id="UP000018418">
    <property type="component" value="Unassembled WGS sequence"/>
</dbReference>
<dbReference type="STRING" id="396323.VH98_06435"/>
<dbReference type="SUPFAM" id="SSF53474">
    <property type="entry name" value="alpha/beta-Hydrolases"/>
    <property type="match status" value="1"/>
</dbReference>
<dbReference type="AlphaFoldDB" id="V2UNE9"/>
<comment type="caution">
    <text evidence="2">The sequence shown here is derived from an EMBL/GenBank/DDBJ whole genome shotgun (WGS) entry which is preliminary data.</text>
</comment>
<gene>
    <name evidence="2" type="ORF">P255_02027</name>
</gene>
<dbReference type="Gene3D" id="3.40.50.1820">
    <property type="entry name" value="alpha/beta hydrolase"/>
    <property type="match status" value="1"/>
</dbReference>
<name>V2UNE9_9GAMM</name>
<reference evidence="2 3" key="1">
    <citation type="submission" date="2013-10" db="EMBL/GenBank/DDBJ databases">
        <title>The Genome Sequence of Acinetobacter brisouii CIP 110357.</title>
        <authorList>
            <consortium name="The Broad Institute Genomics Platform"/>
            <consortium name="The Broad Institute Genome Sequencing Center for Infectious Disease"/>
            <person name="Cerqueira G."/>
            <person name="Feldgarden M."/>
            <person name="Courvalin P."/>
            <person name="Grillot-Courvalin C."/>
            <person name="Clermont D."/>
            <person name="Rocha E."/>
            <person name="Yoon E.-J."/>
            <person name="Nemec A."/>
            <person name="Young S.K."/>
            <person name="Zeng Q."/>
            <person name="Gargeya S."/>
            <person name="Fitzgerald M."/>
            <person name="Abouelleil A."/>
            <person name="Alvarado L."/>
            <person name="Berlin A.M."/>
            <person name="Chapman S.B."/>
            <person name="Gainer-Dewar J."/>
            <person name="Goldberg J."/>
            <person name="Gnerre S."/>
            <person name="Griggs A."/>
            <person name="Gujja S."/>
            <person name="Hansen M."/>
            <person name="Howarth C."/>
            <person name="Imamovic A."/>
            <person name="Ireland A."/>
            <person name="Larimer J."/>
            <person name="McCowan C."/>
            <person name="Murphy C."/>
            <person name="Pearson M."/>
            <person name="Poon T.W."/>
            <person name="Priest M."/>
            <person name="Roberts A."/>
            <person name="Saif S."/>
            <person name="Shea T."/>
            <person name="Sykes S."/>
            <person name="Wortman J."/>
            <person name="Nusbaum C."/>
            <person name="Birren B."/>
        </authorList>
    </citation>
    <scope>NUCLEOTIDE SEQUENCE [LARGE SCALE GENOMIC DNA]</scope>
    <source>
        <strain evidence="2 3">CIP 110357</strain>
    </source>
</reference>
<dbReference type="RefSeq" id="WP_004901778.1">
    <property type="nucleotide sequence ID" value="NZ_BBTI01000015.1"/>
</dbReference>